<keyword evidence="2" id="KW-1185">Reference proteome</keyword>
<dbReference type="SUPFAM" id="SSF103025">
    <property type="entry name" value="Folate-binding domain"/>
    <property type="match status" value="1"/>
</dbReference>
<dbReference type="InterPro" id="IPR017703">
    <property type="entry name" value="YgfZ/GCV_T_CS"/>
</dbReference>
<dbReference type="PANTHER" id="PTHR22602">
    <property type="entry name" value="TRANSFERASE CAF17, MITOCHONDRIAL-RELATED"/>
    <property type="match status" value="1"/>
</dbReference>
<dbReference type="RefSeq" id="WP_279245847.1">
    <property type="nucleotide sequence ID" value="NZ_SHNN01000002.1"/>
</dbReference>
<dbReference type="PANTHER" id="PTHR22602:SF0">
    <property type="entry name" value="TRANSFERASE CAF17, MITOCHONDRIAL-RELATED"/>
    <property type="match status" value="1"/>
</dbReference>
<dbReference type="Gene3D" id="3.30.70.1400">
    <property type="entry name" value="Aminomethyltransferase beta-barrel domains"/>
    <property type="match status" value="1"/>
</dbReference>
<protein>
    <submittedName>
        <fullName evidence="1">Folate-binding protein</fullName>
    </submittedName>
</protein>
<dbReference type="InterPro" id="IPR045179">
    <property type="entry name" value="YgfZ/GcvT"/>
</dbReference>
<comment type="caution">
    <text evidence="1">The sequence shown here is derived from an EMBL/GenBank/DDBJ whole genome shotgun (WGS) entry which is preliminary data.</text>
</comment>
<name>A0ABT3THQ7_9GAMM</name>
<organism evidence="1 2">
    <name type="scientific">Candidatus Litorirhabdus singularis</name>
    <dbReference type="NCBI Taxonomy" id="2518993"/>
    <lineage>
        <taxon>Bacteria</taxon>
        <taxon>Pseudomonadati</taxon>
        <taxon>Pseudomonadota</taxon>
        <taxon>Gammaproteobacteria</taxon>
        <taxon>Cellvibrionales</taxon>
        <taxon>Halieaceae</taxon>
        <taxon>Candidatus Litorirhabdus</taxon>
    </lineage>
</organism>
<evidence type="ECO:0000313" key="1">
    <source>
        <dbReference type="EMBL" id="MCX2981853.1"/>
    </source>
</evidence>
<dbReference type="InterPro" id="IPR029043">
    <property type="entry name" value="GcvT/YgfZ_C"/>
</dbReference>
<accession>A0ABT3THQ7</accession>
<dbReference type="Gene3D" id="3.30.70.1630">
    <property type="match status" value="1"/>
</dbReference>
<proteinExistence type="predicted"/>
<reference evidence="1" key="1">
    <citation type="submission" date="2019-02" db="EMBL/GenBank/DDBJ databases">
        <authorList>
            <person name="Li S.-H."/>
        </authorList>
    </citation>
    <scope>NUCLEOTIDE SEQUENCE</scope>
    <source>
        <strain evidence="1">IMCC14734</strain>
    </source>
</reference>
<dbReference type="NCBIfam" id="TIGR03317">
    <property type="entry name" value="ygfZ_signature"/>
    <property type="match status" value="1"/>
</dbReference>
<dbReference type="EMBL" id="SHNN01000002">
    <property type="protein sequence ID" value="MCX2981853.1"/>
    <property type="molecule type" value="Genomic_DNA"/>
</dbReference>
<dbReference type="Proteomes" id="UP001143362">
    <property type="component" value="Unassembled WGS sequence"/>
</dbReference>
<gene>
    <name evidence="1" type="ORF">EYC98_13400</name>
</gene>
<evidence type="ECO:0000313" key="2">
    <source>
        <dbReference type="Proteomes" id="UP001143362"/>
    </source>
</evidence>
<dbReference type="SUPFAM" id="SSF101790">
    <property type="entry name" value="Aminomethyltransferase beta-barrel domain"/>
    <property type="match status" value="1"/>
</dbReference>
<dbReference type="Gene3D" id="2.40.30.160">
    <property type="match status" value="1"/>
</dbReference>
<sequence length="321" mass="34796">MADKLWRSIYSCAVTIYFAQLPHRGALLINGPDRSKFLQGQTTCDVSAVTDKTAVQGAYCTPQGRLVCDFRILCDTEDSWLLQMDRSICAHAAAAFGKYIVFSKAEIADASDQWSSFAVWTDTPGEWASGWELNGQWQDGHARWVQTDNEGQRFECLVPTKHAAELHAALTAEMTPASAEEWQLLEISAGIGHVEAATIEEFIPQMLNYQLTGHISFTKGCYTGQEVVARMHYRGKLKRPMYLASFDQTSPPAAGSPLYAAGNEQSVGNIVNAAALGDGCMVLAVITTKALDGGVHLNDPAGPLLSLGELPYSLGATDSEN</sequence>